<dbReference type="PANTHER" id="PTHR43056">
    <property type="entry name" value="PEPTIDASE S9 PROLYL OLIGOPEPTIDASE"/>
    <property type="match status" value="1"/>
</dbReference>
<dbReference type="RefSeq" id="WP_098151424.1">
    <property type="nucleotide sequence ID" value="NZ_CP065596.1"/>
</dbReference>
<gene>
    <name evidence="2" type="ORF">CRM94_02135</name>
</gene>
<dbReference type="PANTHER" id="PTHR43056:SF5">
    <property type="entry name" value="PEPTIDASE S9 PROLYL OLIGOPEPTIDASE CATALYTIC DOMAIN-CONTAINING PROTEIN"/>
    <property type="match status" value="1"/>
</dbReference>
<proteinExistence type="predicted"/>
<feature type="domain" description="Peptidase S9 prolyl oligopeptidase catalytic" evidence="1">
    <location>
        <begin position="413"/>
        <end position="619"/>
    </location>
</feature>
<organism evidence="2 3">
    <name type="scientific">Burkholderia gladioli</name>
    <name type="common">Pseudomonas marginata</name>
    <name type="synonym">Phytomonas marginata</name>
    <dbReference type="NCBI Taxonomy" id="28095"/>
    <lineage>
        <taxon>Bacteria</taxon>
        <taxon>Pseudomonadati</taxon>
        <taxon>Pseudomonadota</taxon>
        <taxon>Betaproteobacteria</taxon>
        <taxon>Burkholderiales</taxon>
        <taxon>Burkholderiaceae</taxon>
        <taxon>Burkholderia</taxon>
    </lineage>
</organism>
<dbReference type="InterPro" id="IPR029058">
    <property type="entry name" value="AB_hydrolase_fold"/>
</dbReference>
<accession>A0A2A7SCN9</accession>
<dbReference type="GO" id="GO:0006508">
    <property type="term" value="P:proteolysis"/>
    <property type="evidence" value="ECO:0007669"/>
    <property type="project" value="InterPro"/>
</dbReference>
<dbReference type="GO" id="GO:0008236">
    <property type="term" value="F:serine-type peptidase activity"/>
    <property type="evidence" value="ECO:0007669"/>
    <property type="project" value="InterPro"/>
</dbReference>
<comment type="caution">
    <text evidence="2">The sequence shown here is derived from an EMBL/GenBank/DDBJ whole genome shotgun (WGS) entry which is preliminary data.</text>
</comment>
<evidence type="ECO:0000313" key="2">
    <source>
        <dbReference type="EMBL" id="PEH41055.1"/>
    </source>
</evidence>
<name>A0A2A7SCN9_BURGA</name>
<dbReference type="Gene3D" id="3.40.50.1820">
    <property type="entry name" value="alpha/beta hydrolase"/>
    <property type="match status" value="1"/>
</dbReference>
<dbReference type="InterPro" id="IPR001375">
    <property type="entry name" value="Peptidase_S9_cat"/>
</dbReference>
<dbReference type="SUPFAM" id="SSF53474">
    <property type="entry name" value="alpha/beta-Hydrolases"/>
    <property type="match status" value="1"/>
</dbReference>
<sequence length="622" mass="68499">MPRNPADSSHDAPRARLTAAEAVAAGRDFVELQAGPAGVFWTEYDPADAMCRIWRARDGVIEAVSPDGFSARGRVYEYGGGAFCLAGEQVVFVNERDQRIYRFAPGSLAAPEPLTAEGLRYGALRHARGRILAVEEEGDTHRLVSIGLHDGSRELLAEGADFYAAPVLSADGRQLAWIEWQHPHQPWTATRLKLRRYAAEGGVLDERTLAGEGDDEALQQPGFDAEGRLVCLSDRAGFWQPWRLEGERLVALPAEAGDHAGAPWQLGASSWLPLAGGELFTTWFDEGWGRLGLRAADGTLTRIAPEYSLFQQLAADETHCYCLAASPECPAAILAIDRRDRRVEVLREVEPLVPVERITRPLPLRFRSGDRDAHGYLYLPAAEQVASDGASAEPPPVVVFVHGGPTSVSHPVFSPRFEYWVQRGFAIALLNYRGSSGYGRAFRQALHLTWGVADVDDACALVEHLAAQGLVDPRRAFIRGGSAGGYTALCALAFRDVFRGGASLYGVSDPLQLDAHTHKFEARYLRWLIGDPVADRERYLARTPLVHADQIRAPVVFFQGELDAVVTPDQTRSMAEALDANRVPNEVHYYADERHGFRRAVNQAHSLEAEHAFYRRILDGEI</sequence>
<dbReference type="EMBL" id="PDDY01000001">
    <property type="protein sequence ID" value="PEH41055.1"/>
    <property type="molecule type" value="Genomic_DNA"/>
</dbReference>
<evidence type="ECO:0000313" key="3">
    <source>
        <dbReference type="Proteomes" id="UP000220629"/>
    </source>
</evidence>
<dbReference type="SUPFAM" id="SSF69322">
    <property type="entry name" value="Tricorn protease domain 2"/>
    <property type="match status" value="1"/>
</dbReference>
<evidence type="ECO:0000259" key="1">
    <source>
        <dbReference type="Pfam" id="PF00326"/>
    </source>
</evidence>
<dbReference type="Pfam" id="PF00326">
    <property type="entry name" value="Peptidase_S9"/>
    <property type="match status" value="1"/>
</dbReference>
<reference evidence="3" key="1">
    <citation type="submission" date="2017-09" db="EMBL/GenBank/DDBJ databases">
        <title>FDA dAtabase for Regulatory Grade micrObial Sequences (FDA-ARGOS): Supporting development and validation of Infectious Disease Dx tests.</title>
        <authorList>
            <person name="Minogue T."/>
            <person name="Wolcott M."/>
            <person name="Wasieloski L."/>
            <person name="Aguilar W."/>
            <person name="Moore D."/>
            <person name="Tallon L."/>
            <person name="Sadzewicz L."/>
            <person name="Ott S."/>
            <person name="Zhao X."/>
            <person name="Nagaraj S."/>
            <person name="Vavikolanu K."/>
            <person name="Aluvathingal J."/>
            <person name="Nadendla S."/>
            <person name="Sichtig H."/>
        </authorList>
    </citation>
    <scope>NUCLEOTIDE SEQUENCE [LARGE SCALE GENOMIC DNA]</scope>
    <source>
        <strain evidence="3">FDAARGOS_390</strain>
    </source>
</reference>
<dbReference type="AlphaFoldDB" id="A0A2A7SCN9"/>
<dbReference type="InterPro" id="IPR050585">
    <property type="entry name" value="Xaa-Pro_dipeptidyl-ppase/CocE"/>
</dbReference>
<protein>
    <submittedName>
        <fullName evidence="2">S9 family peptidase</fullName>
    </submittedName>
</protein>
<dbReference type="Proteomes" id="UP000220629">
    <property type="component" value="Unassembled WGS sequence"/>
</dbReference>